<dbReference type="RefSeq" id="WP_344976030.1">
    <property type="nucleotide sequence ID" value="NZ_BAAAVI010000038.1"/>
</dbReference>
<comment type="similarity">
    <text evidence="2">Belongs to the autoinducer-2 exporter (AI-2E) (TC 2.A.86) family.</text>
</comment>
<dbReference type="Pfam" id="PF01594">
    <property type="entry name" value="AI-2E_transport"/>
    <property type="match status" value="1"/>
</dbReference>
<dbReference type="EMBL" id="BAAAVI010000038">
    <property type="protein sequence ID" value="GAA2885506.1"/>
    <property type="molecule type" value="Genomic_DNA"/>
</dbReference>
<comment type="subcellular location">
    <subcellularLocation>
        <location evidence="1">Cell membrane</location>
        <topology evidence="1">Multi-pass membrane protein</topology>
    </subcellularLocation>
</comment>
<evidence type="ECO:0000256" key="4">
    <source>
        <dbReference type="ARBA" id="ARBA00022475"/>
    </source>
</evidence>
<feature type="transmembrane region" description="Helical" evidence="9">
    <location>
        <begin position="387"/>
        <end position="418"/>
    </location>
</feature>
<name>A0ABN3W4J2_9ACTN</name>
<feature type="transmembrane region" description="Helical" evidence="9">
    <location>
        <begin position="283"/>
        <end position="310"/>
    </location>
</feature>
<evidence type="ECO:0000256" key="3">
    <source>
        <dbReference type="ARBA" id="ARBA00022448"/>
    </source>
</evidence>
<feature type="transmembrane region" description="Helical" evidence="9">
    <location>
        <begin position="95"/>
        <end position="115"/>
    </location>
</feature>
<feature type="transmembrane region" description="Helical" evidence="9">
    <location>
        <begin position="347"/>
        <end position="367"/>
    </location>
</feature>
<feature type="transmembrane region" description="Helical" evidence="9">
    <location>
        <begin position="151"/>
        <end position="172"/>
    </location>
</feature>
<dbReference type="InterPro" id="IPR002549">
    <property type="entry name" value="AI-2E-like"/>
</dbReference>
<feature type="transmembrane region" description="Helical" evidence="9">
    <location>
        <begin position="316"/>
        <end position="340"/>
    </location>
</feature>
<evidence type="ECO:0000256" key="9">
    <source>
        <dbReference type="SAM" id="Phobius"/>
    </source>
</evidence>
<evidence type="ECO:0000313" key="10">
    <source>
        <dbReference type="EMBL" id="GAA2885506.1"/>
    </source>
</evidence>
<feature type="region of interest" description="Disordered" evidence="8">
    <location>
        <begin position="1"/>
        <end position="87"/>
    </location>
</feature>
<sequence>MPDASPVSDDPKAPAPAPRALAEPVDGSPEARRPRSEAPVPARDARDLPAGVPAAAPEPTALPPDAREAGGPPGAREEGEAPYGRPGKPLARSPFVVGLTAGMGLLTAWALSQALVTARSVIVLIVVAMFLAVGLNPAVEALQRRRMARRWAISIVFGAVILFFVLFGLAIVPPVSQEAASFVGAVPGYVQELLANPTLKQLDTDYQILTRLGDYITSGGLAQSVAGGLVGAGAVVFDAFFSGLTLLVLTLYFLGSLPSIKDYLFALVPSSRRTRTRALGDEILNGIGGYVAGNLLISVIAGVVTWVFLAVLNVEYALALALVVAVTDLVPLVGAIIGAVLVTGVALLQSGTLGIACGIFFLIYQQVENYLIYPRVMKRSVDVAPAVTVVAALFGGTLLGIVGALLAIPVAAALALIIREVVIPRQARL</sequence>
<comment type="caution">
    <text evidence="10">The sequence shown here is derived from an EMBL/GenBank/DDBJ whole genome shotgun (WGS) entry which is preliminary data.</text>
</comment>
<evidence type="ECO:0000256" key="8">
    <source>
        <dbReference type="SAM" id="MobiDB-lite"/>
    </source>
</evidence>
<keyword evidence="11" id="KW-1185">Reference proteome</keyword>
<gene>
    <name evidence="10" type="ORF">GCM10010517_49150</name>
</gene>
<keyword evidence="4" id="KW-1003">Cell membrane</keyword>
<proteinExistence type="inferred from homology"/>
<evidence type="ECO:0000256" key="2">
    <source>
        <dbReference type="ARBA" id="ARBA00009773"/>
    </source>
</evidence>
<organism evidence="10 11">
    <name type="scientific">Streptosporangium fragile</name>
    <dbReference type="NCBI Taxonomy" id="46186"/>
    <lineage>
        <taxon>Bacteria</taxon>
        <taxon>Bacillati</taxon>
        <taxon>Actinomycetota</taxon>
        <taxon>Actinomycetes</taxon>
        <taxon>Streptosporangiales</taxon>
        <taxon>Streptosporangiaceae</taxon>
        <taxon>Streptosporangium</taxon>
    </lineage>
</organism>
<dbReference type="Proteomes" id="UP001500831">
    <property type="component" value="Unassembled WGS sequence"/>
</dbReference>
<keyword evidence="5 9" id="KW-0812">Transmembrane</keyword>
<keyword evidence="3" id="KW-0813">Transport</keyword>
<evidence type="ECO:0000256" key="6">
    <source>
        <dbReference type="ARBA" id="ARBA00022989"/>
    </source>
</evidence>
<evidence type="ECO:0000313" key="11">
    <source>
        <dbReference type="Proteomes" id="UP001500831"/>
    </source>
</evidence>
<feature type="transmembrane region" description="Helical" evidence="9">
    <location>
        <begin position="229"/>
        <end position="254"/>
    </location>
</feature>
<evidence type="ECO:0000256" key="5">
    <source>
        <dbReference type="ARBA" id="ARBA00022692"/>
    </source>
</evidence>
<dbReference type="PANTHER" id="PTHR21716">
    <property type="entry name" value="TRANSMEMBRANE PROTEIN"/>
    <property type="match status" value="1"/>
</dbReference>
<reference evidence="10 11" key="1">
    <citation type="journal article" date="2019" name="Int. J. Syst. Evol. Microbiol.">
        <title>The Global Catalogue of Microorganisms (GCM) 10K type strain sequencing project: providing services to taxonomists for standard genome sequencing and annotation.</title>
        <authorList>
            <consortium name="The Broad Institute Genomics Platform"/>
            <consortium name="The Broad Institute Genome Sequencing Center for Infectious Disease"/>
            <person name="Wu L."/>
            <person name="Ma J."/>
        </authorList>
    </citation>
    <scope>NUCLEOTIDE SEQUENCE [LARGE SCALE GENOMIC DNA]</scope>
    <source>
        <strain evidence="10 11">JCM 6242</strain>
    </source>
</reference>
<evidence type="ECO:0000256" key="7">
    <source>
        <dbReference type="ARBA" id="ARBA00023136"/>
    </source>
</evidence>
<keyword evidence="7 9" id="KW-0472">Membrane</keyword>
<dbReference type="PANTHER" id="PTHR21716:SF53">
    <property type="entry name" value="PERMEASE PERM-RELATED"/>
    <property type="match status" value="1"/>
</dbReference>
<protein>
    <submittedName>
        <fullName evidence="10">AI-2E family transporter</fullName>
    </submittedName>
</protein>
<accession>A0ABN3W4J2</accession>
<evidence type="ECO:0000256" key="1">
    <source>
        <dbReference type="ARBA" id="ARBA00004651"/>
    </source>
</evidence>
<keyword evidence="6 9" id="KW-1133">Transmembrane helix</keyword>
<feature type="transmembrane region" description="Helical" evidence="9">
    <location>
        <begin position="121"/>
        <end position="139"/>
    </location>
</feature>